<organism evidence="2 3">
    <name type="scientific">Flammeovirga pectinis</name>
    <dbReference type="NCBI Taxonomy" id="2494373"/>
    <lineage>
        <taxon>Bacteria</taxon>
        <taxon>Pseudomonadati</taxon>
        <taxon>Bacteroidota</taxon>
        <taxon>Cytophagia</taxon>
        <taxon>Cytophagales</taxon>
        <taxon>Flammeovirgaceae</taxon>
        <taxon>Flammeovirga</taxon>
    </lineage>
</organism>
<proteinExistence type="predicted"/>
<dbReference type="EMBL" id="CP034562">
    <property type="protein sequence ID" value="AZQ62610.1"/>
    <property type="molecule type" value="Genomic_DNA"/>
</dbReference>
<dbReference type="PROSITE" id="PS51257">
    <property type="entry name" value="PROKAR_LIPOPROTEIN"/>
    <property type="match status" value="1"/>
</dbReference>
<keyword evidence="3" id="KW-1185">Reference proteome</keyword>
<dbReference type="AlphaFoldDB" id="A0A3Q9FR49"/>
<protein>
    <recommendedName>
        <fullName evidence="4">DUF4382 domain-containing protein</fullName>
    </recommendedName>
</protein>
<accession>A0A3Q9FR49</accession>
<evidence type="ECO:0008006" key="4">
    <source>
        <dbReference type="Google" id="ProtNLM"/>
    </source>
</evidence>
<keyword evidence="1" id="KW-0732">Signal</keyword>
<name>A0A3Q9FR49_9BACT</name>
<feature type="signal peptide" evidence="1">
    <location>
        <begin position="1"/>
        <end position="22"/>
    </location>
</feature>
<dbReference type="Proteomes" id="UP000267268">
    <property type="component" value="Chromosome 1"/>
</dbReference>
<dbReference type="KEGG" id="fll:EI427_10285"/>
<evidence type="ECO:0000256" key="1">
    <source>
        <dbReference type="SAM" id="SignalP"/>
    </source>
</evidence>
<sequence length="203" mass="22272">MKTYIKFSLLFLVTAFTLISCGDDDSNVNPETIKQIYFASDDSVEISVPGLLDTTLVDVQSLFDADAKIIKMILQGEVDVPVEFQPILGLKAPAVIELAADLTTVTYNSNGSYSFTIDETEEITQLVNIRITNPLTGNEFCQEVESESGPLGRAVTATEVFVWDSSKNKYKVDLDVLSEVFPGATVPNVTIWQKDGVLVYPCD</sequence>
<gene>
    <name evidence="2" type="ORF">EI427_10285</name>
</gene>
<evidence type="ECO:0000313" key="2">
    <source>
        <dbReference type="EMBL" id="AZQ62610.1"/>
    </source>
</evidence>
<feature type="chain" id="PRO_5018571388" description="DUF4382 domain-containing protein" evidence="1">
    <location>
        <begin position="23"/>
        <end position="203"/>
    </location>
</feature>
<reference evidence="2 3" key="1">
    <citation type="submission" date="2018-12" db="EMBL/GenBank/DDBJ databases">
        <title>Flammeovirga pectinis sp. nov., isolated from the gut of the Korean scallop, Patinopecten yessoensis.</title>
        <authorList>
            <person name="Bae J.-W."/>
            <person name="Jeong Y.-S."/>
            <person name="Kang W."/>
        </authorList>
    </citation>
    <scope>NUCLEOTIDE SEQUENCE [LARGE SCALE GENOMIC DNA]</scope>
    <source>
        <strain evidence="2 3">L12M1</strain>
    </source>
</reference>
<dbReference type="RefSeq" id="WP_126614283.1">
    <property type="nucleotide sequence ID" value="NZ_CP034562.1"/>
</dbReference>
<evidence type="ECO:0000313" key="3">
    <source>
        <dbReference type="Proteomes" id="UP000267268"/>
    </source>
</evidence>